<dbReference type="InterPro" id="IPR042099">
    <property type="entry name" value="ANL_N_sf"/>
</dbReference>
<accession>F9DQ30</accession>
<dbReference type="EMBL" id="AFPZ01000020">
    <property type="protein sequence ID" value="EGQ27223.1"/>
    <property type="molecule type" value="Genomic_DNA"/>
</dbReference>
<evidence type="ECO:0000313" key="2">
    <source>
        <dbReference type="EMBL" id="EGQ27223.1"/>
    </source>
</evidence>
<feature type="domain" description="AMP-dependent ligase C-terminal" evidence="1">
    <location>
        <begin position="358"/>
        <end position="448"/>
    </location>
</feature>
<gene>
    <name evidence="2" type="primary">paaK</name>
    <name evidence="2" type="ORF">HMPREF9372_0910</name>
</gene>
<dbReference type="AlphaFoldDB" id="F9DQ30"/>
<evidence type="ECO:0000313" key="3">
    <source>
        <dbReference type="Proteomes" id="UP000005316"/>
    </source>
</evidence>
<dbReference type="Gene3D" id="3.40.50.12780">
    <property type="entry name" value="N-terminal domain of ligase-like"/>
    <property type="match status" value="1"/>
</dbReference>
<dbReference type="Gene3D" id="3.30.300.30">
    <property type="match status" value="1"/>
</dbReference>
<dbReference type="InterPro" id="IPR028154">
    <property type="entry name" value="AMP-dep_Lig_C"/>
</dbReference>
<keyword evidence="2" id="KW-0436">Ligase</keyword>
<dbReference type="PANTHER" id="PTHR43845:SF1">
    <property type="entry name" value="BLR5969 PROTEIN"/>
    <property type="match status" value="1"/>
</dbReference>
<comment type="caution">
    <text evidence="2">The sequence shown here is derived from an EMBL/GenBank/DDBJ whole genome shotgun (WGS) entry which is preliminary data.</text>
</comment>
<dbReference type="RefSeq" id="WP_009765777.1">
    <property type="nucleotide sequence ID" value="NZ_GL982997.1"/>
</dbReference>
<dbReference type="eggNOG" id="COG1541">
    <property type="taxonomic scope" value="Bacteria"/>
</dbReference>
<dbReference type="Proteomes" id="UP000005316">
    <property type="component" value="Unassembled WGS sequence"/>
</dbReference>
<protein>
    <submittedName>
        <fullName evidence="2">Phenylacetate-CoA ligase</fullName>
        <ecNumber evidence="2">6.2.1.30</ecNumber>
    </submittedName>
</protein>
<dbReference type="OrthoDB" id="580775at2"/>
<dbReference type="Pfam" id="PF14535">
    <property type="entry name" value="AMP-binding_C_2"/>
    <property type="match status" value="1"/>
</dbReference>
<dbReference type="SUPFAM" id="SSF56801">
    <property type="entry name" value="Acetyl-CoA synthetase-like"/>
    <property type="match status" value="1"/>
</dbReference>
<dbReference type="GO" id="GO:0047475">
    <property type="term" value="F:phenylacetate-CoA ligase activity"/>
    <property type="evidence" value="ECO:0007669"/>
    <property type="project" value="UniProtKB-EC"/>
</dbReference>
<dbReference type="PANTHER" id="PTHR43845">
    <property type="entry name" value="BLR5969 PROTEIN"/>
    <property type="match status" value="1"/>
</dbReference>
<dbReference type="InterPro" id="IPR045851">
    <property type="entry name" value="AMP-bd_C_sf"/>
</dbReference>
<proteinExistence type="predicted"/>
<sequence length="459" mass="52547">MTNLISRKVTYNNPAFEKMSEEEMKEHQFFLLIDQLKYICRNSEYYSNLFKQHDIKISGIRTFEDYFNLPIFLDKERERISQNESLEKWGHPFGIHLCSSPDDIVFTGTTSGTSGQPTFTYTFTQQDLHFMNQFISHMLSYGRVMKGDRVLFAHALGIYATSSIIQGIKYHGALPIDVDIRNGSESIINYARLTKPTALMTTPSLAEYLIEKYREIYDRPISDLGIQAIFTVGEVGIGIPEVKNRIEKEFGCRVYDYLGEIGFSCDSDEYHGVHCSSPELGTFPNELIDPHTLEPLEISDGVIGEIVITEFHLKALPRIRYRSGDLVQVFTAPCPGCGFTGRRVKMIGRSDDMIIVKGTNVYPTAIKEVITEFMPDVTGEMRIVLNNPPPRIVPPLLIKIEHRKGITKQELDKLDRAIKRTLHERLRVTPEFEWVQAGSIDRSLHKTPVFEKRYEEGMQ</sequence>
<reference evidence="2 3" key="1">
    <citation type="submission" date="2011-04" db="EMBL/GenBank/DDBJ databases">
        <authorList>
            <person name="Muzny D."/>
            <person name="Qin X."/>
            <person name="Deng J."/>
            <person name="Jiang H."/>
            <person name="Liu Y."/>
            <person name="Qu J."/>
            <person name="Song X.-Z."/>
            <person name="Zhang L."/>
            <person name="Thornton R."/>
            <person name="Coyle M."/>
            <person name="Francisco L."/>
            <person name="Jackson L."/>
            <person name="Javaid M."/>
            <person name="Korchina V."/>
            <person name="Kovar C."/>
            <person name="Mata R."/>
            <person name="Mathew T."/>
            <person name="Ngo R."/>
            <person name="Nguyen L."/>
            <person name="Nguyen N."/>
            <person name="Okwuonu G."/>
            <person name="Ongeri F."/>
            <person name="Pham C."/>
            <person name="Simmons D."/>
            <person name="Wilczek-Boney K."/>
            <person name="Hale W."/>
            <person name="Jakkamsetti A."/>
            <person name="Pham P."/>
            <person name="Ruth R."/>
            <person name="San Lucas F."/>
            <person name="Warren J."/>
            <person name="Zhang J."/>
            <person name="Zhao Z."/>
            <person name="Zhou C."/>
            <person name="Zhu D."/>
            <person name="Lee S."/>
            <person name="Bess C."/>
            <person name="Blankenburg K."/>
            <person name="Forbes L."/>
            <person name="Fu Q."/>
            <person name="Gubbala S."/>
            <person name="Hirani K."/>
            <person name="Jayaseelan J.C."/>
            <person name="Lara F."/>
            <person name="Munidasa M."/>
            <person name="Palculict T."/>
            <person name="Patil S."/>
            <person name="Pu L.-L."/>
            <person name="Saada N."/>
            <person name="Tang L."/>
            <person name="Weissenberger G."/>
            <person name="Zhu Y."/>
            <person name="Hemphill L."/>
            <person name="Shang Y."/>
            <person name="Youmans B."/>
            <person name="Ayvaz T."/>
            <person name="Ross M."/>
            <person name="Santibanez J."/>
            <person name="Aqrawi P."/>
            <person name="Gross S."/>
            <person name="Joshi V."/>
            <person name="Fowler G."/>
            <person name="Nazareth L."/>
            <person name="Reid J."/>
            <person name="Worley K."/>
            <person name="Petrosino J."/>
            <person name="Highlander S."/>
            <person name="Gibbs R."/>
        </authorList>
    </citation>
    <scope>NUCLEOTIDE SEQUENCE [LARGE SCALE GENOMIC DNA]</scope>
    <source>
        <strain evidence="2 3">2681</strain>
    </source>
</reference>
<dbReference type="EC" id="6.2.1.30" evidence="2"/>
<dbReference type="HOGENOM" id="CLU_035301_1_1_9"/>
<organism evidence="2 3">
    <name type="scientific">Sporosarcina newyorkensis 2681</name>
    <dbReference type="NCBI Taxonomy" id="1027292"/>
    <lineage>
        <taxon>Bacteria</taxon>
        <taxon>Bacillati</taxon>
        <taxon>Bacillota</taxon>
        <taxon>Bacilli</taxon>
        <taxon>Bacillales</taxon>
        <taxon>Caryophanaceae</taxon>
        <taxon>Sporosarcina</taxon>
    </lineage>
</organism>
<evidence type="ECO:0000259" key="1">
    <source>
        <dbReference type="Pfam" id="PF14535"/>
    </source>
</evidence>
<name>F9DQ30_9BACL</name>